<dbReference type="Proteomes" id="UP000671913">
    <property type="component" value="Chromosome"/>
</dbReference>
<evidence type="ECO:0000313" key="3">
    <source>
        <dbReference type="Proteomes" id="UP000671913"/>
    </source>
</evidence>
<dbReference type="Gene3D" id="3.30.160.660">
    <property type="match status" value="1"/>
</dbReference>
<dbReference type="InterPro" id="IPR003776">
    <property type="entry name" value="YcaO-like_dom"/>
</dbReference>
<dbReference type="Gene3D" id="3.30.1330.230">
    <property type="match status" value="1"/>
</dbReference>
<sequence>MINYYPSFNHLLREFTILGGNQCGIMQGFTVPVVSSPPDPYLKSITGRMPNYHKLVLKNPTAEMQYHLSGYGMYYEEAMVKYMGESIERYSTVVSTHLAKDRIIYASYEDISKKNNAMPLEYLNIYTAEQQIQLSNLLPAIEPRHATNKDIIGWVKCYSLMNPGEEIWVPSQMIFVGFKKNAEKGEKMFVPSFSTGTASHRTIKEALFNALLEYIQIDAFIIKWYTKMPSKKVIIDGSTILHILKKIKLGDDSSYEVIPLYLTHDIEIPIFGVFLKRKDKKIPYILFGVQGDLDAYNALLRGTMESAAILSLGYYHALYDPEMYNMADYNSAYTDLDTNVLFYASPKNYEKKDNIINELIKDEINLSSLKTQGKTSDINTRIEYIIKELSKVSKYAVYLDMTPPEVSEMGWHVIRVFIPEICGMCLPGFPFGNHPRIKKFGGIKNEFPHPLP</sequence>
<dbReference type="NCBIfam" id="TIGR03604">
    <property type="entry name" value="TOMM_cyclo_SagD"/>
    <property type="match status" value="1"/>
</dbReference>
<dbReference type="AlphaFoldDB" id="A0A975AVH0"/>
<dbReference type="RefSeq" id="WP_284679885.1">
    <property type="nucleotide sequence ID" value="NZ_CP060096.1"/>
</dbReference>
<gene>
    <name evidence="2" type="ORF">ACETAC_10185</name>
</gene>
<dbReference type="PANTHER" id="PTHR37809:SF1">
    <property type="entry name" value="RIBOSOMAL PROTEIN S12 METHYLTHIOTRANSFERASE ACCESSORY FACTOR YCAO"/>
    <property type="match status" value="1"/>
</dbReference>
<dbReference type="KEGG" id="aaut:ACETAC_10185"/>
<feature type="domain" description="YcaO" evidence="1">
    <location>
        <begin position="70"/>
        <end position="452"/>
    </location>
</feature>
<keyword evidence="3" id="KW-1185">Reference proteome</keyword>
<dbReference type="InterPro" id="IPR027624">
    <property type="entry name" value="TOMM_cyclo_SagD"/>
</dbReference>
<dbReference type="Gene3D" id="3.30.40.250">
    <property type="match status" value="1"/>
</dbReference>
<protein>
    <submittedName>
        <fullName evidence="2">YcaO-like family protein</fullName>
    </submittedName>
</protein>
<evidence type="ECO:0000259" key="1">
    <source>
        <dbReference type="PROSITE" id="PS51664"/>
    </source>
</evidence>
<dbReference type="PROSITE" id="PS51664">
    <property type="entry name" value="YCAO"/>
    <property type="match status" value="1"/>
</dbReference>
<proteinExistence type="predicted"/>
<reference evidence="2" key="1">
    <citation type="submission" date="2020-08" db="EMBL/GenBank/DDBJ databases">
        <title>Genomic insights into the carbon and energy metabolism of the first obligate autotrophic acetogenic bacterium Aceticella autotrophica gen. nov., sp. nov.</title>
        <authorList>
            <person name="Toshchakov S.V."/>
            <person name="Elcheninov A.G."/>
            <person name="Kublanov I.V."/>
            <person name="Frolov E.N."/>
            <person name="Lebedinsky A.V."/>
        </authorList>
    </citation>
    <scope>NUCLEOTIDE SEQUENCE</scope>
    <source>
        <strain evidence="2">3443-3Ac</strain>
    </source>
</reference>
<dbReference type="PANTHER" id="PTHR37809">
    <property type="entry name" value="RIBOSOMAL PROTEIN S12 METHYLTHIOTRANSFERASE ACCESSORY FACTOR YCAO"/>
    <property type="match status" value="1"/>
</dbReference>
<evidence type="ECO:0000313" key="2">
    <source>
        <dbReference type="EMBL" id="QSZ27195.1"/>
    </source>
</evidence>
<organism evidence="2 3">
    <name type="scientific">Aceticella autotrophica</name>
    <dbReference type="NCBI Taxonomy" id="2755338"/>
    <lineage>
        <taxon>Bacteria</taxon>
        <taxon>Bacillati</taxon>
        <taxon>Bacillota</taxon>
        <taxon>Clostridia</taxon>
        <taxon>Thermoanaerobacterales</taxon>
        <taxon>Thermoanaerobacteraceae</taxon>
        <taxon>Aceticella</taxon>
    </lineage>
</organism>
<dbReference type="Pfam" id="PF02624">
    <property type="entry name" value="YcaO"/>
    <property type="match status" value="1"/>
</dbReference>
<name>A0A975AVH0_9THEO</name>
<dbReference type="EMBL" id="CP060096">
    <property type="protein sequence ID" value="QSZ27195.1"/>
    <property type="molecule type" value="Genomic_DNA"/>
</dbReference>
<accession>A0A975AVH0</accession>